<organism evidence="2">
    <name type="scientific">Thermoleptolyngbya oregonensis NK1-22</name>
    <dbReference type="NCBI Taxonomy" id="2547457"/>
    <lineage>
        <taxon>Bacteria</taxon>
        <taxon>Bacillati</taxon>
        <taxon>Cyanobacteriota</taxon>
        <taxon>Cyanophyceae</taxon>
        <taxon>Oculatellales</taxon>
        <taxon>Oculatellaceae</taxon>
        <taxon>Thermoleptolyngbya</taxon>
    </lineage>
</organism>
<accession>A0AA97BCG3</accession>
<evidence type="ECO:0000256" key="1">
    <source>
        <dbReference type="SAM" id="MobiDB-lite"/>
    </source>
</evidence>
<name>A0AA97BCG3_9CYAN</name>
<feature type="region of interest" description="Disordered" evidence="1">
    <location>
        <begin position="97"/>
        <end position="116"/>
    </location>
</feature>
<gene>
    <name evidence="2" type="ORF">HNI00_05250</name>
</gene>
<dbReference type="AlphaFoldDB" id="A0AA97BCG3"/>
<sequence length="116" mass="12487">MFELESLLLGLEPVTAVAIGAGAILLAPLVDVLGDALKEDERLSKFGDSVKTSARQATKDALVWGIDLVDNVQSGIAEAQESFNDLLAEAREARDMKRAQEESEAFTPRSINVEAE</sequence>
<protein>
    <submittedName>
        <fullName evidence="2">DUF5132 domain-containing protein</fullName>
    </submittedName>
</protein>
<dbReference type="EMBL" id="CP053540">
    <property type="protein sequence ID" value="WOB42626.1"/>
    <property type="molecule type" value="Genomic_DNA"/>
</dbReference>
<proteinExistence type="predicted"/>
<evidence type="ECO:0000313" key="2">
    <source>
        <dbReference type="EMBL" id="WOB42626.1"/>
    </source>
</evidence>
<reference evidence="2" key="1">
    <citation type="submission" date="2020-05" db="EMBL/GenBank/DDBJ databases">
        <authorList>
            <person name="Zhu T."/>
            <person name="Keshari N."/>
            <person name="Lu X."/>
        </authorList>
    </citation>
    <scope>NUCLEOTIDE SEQUENCE</scope>
    <source>
        <strain evidence="2">NK1-22</strain>
    </source>
</reference>
<dbReference type="KEGG" id="tog:HNI00_05250"/>